<dbReference type="EMBL" id="BSUJ01000001">
    <property type="protein sequence ID" value="GMA18645.1"/>
    <property type="molecule type" value="Genomic_DNA"/>
</dbReference>
<evidence type="ECO:0000313" key="3">
    <source>
        <dbReference type="Proteomes" id="UP001157109"/>
    </source>
</evidence>
<keyword evidence="3" id="KW-1185">Reference proteome</keyword>
<evidence type="ECO:0000313" key="2">
    <source>
        <dbReference type="EMBL" id="GMA18645.1"/>
    </source>
</evidence>
<evidence type="ECO:0000256" key="1">
    <source>
        <dbReference type="SAM" id="MobiDB-lite"/>
    </source>
</evidence>
<organism evidence="2 3">
    <name type="scientific">Arsenicicoccus piscis</name>
    <dbReference type="NCBI Taxonomy" id="673954"/>
    <lineage>
        <taxon>Bacteria</taxon>
        <taxon>Bacillati</taxon>
        <taxon>Actinomycetota</taxon>
        <taxon>Actinomycetes</taxon>
        <taxon>Micrococcales</taxon>
        <taxon>Intrasporangiaceae</taxon>
        <taxon>Arsenicicoccus</taxon>
    </lineage>
</organism>
<dbReference type="Proteomes" id="UP001157109">
    <property type="component" value="Unassembled WGS sequence"/>
</dbReference>
<proteinExistence type="predicted"/>
<comment type="caution">
    <text evidence="2">The sequence shown here is derived from an EMBL/GenBank/DDBJ whole genome shotgun (WGS) entry which is preliminary data.</text>
</comment>
<sequence length="135" mass="13883">MKELVETMQPGEMAGGMSGSGRAGAHLAAARAVEVRAAADRLRRASAQVRWHGPASVAMRASADETQASLLTTAELLDRLAGALTRHADAAADQRQLTLAAIRVAAEAAVEGALTAQRVSEAALDGVRSASRQLG</sequence>
<gene>
    <name evidence="2" type="ORF">GCM10025862_06660</name>
</gene>
<name>A0ABQ6HM15_9MICO</name>
<accession>A0ABQ6HM15</accession>
<feature type="region of interest" description="Disordered" evidence="1">
    <location>
        <begin position="1"/>
        <end position="20"/>
    </location>
</feature>
<reference evidence="3" key="1">
    <citation type="journal article" date="2019" name="Int. J. Syst. Evol. Microbiol.">
        <title>The Global Catalogue of Microorganisms (GCM) 10K type strain sequencing project: providing services to taxonomists for standard genome sequencing and annotation.</title>
        <authorList>
            <consortium name="The Broad Institute Genomics Platform"/>
            <consortium name="The Broad Institute Genome Sequencing Center for Infectious Disease"/>
            <person name="Wu L."/>
            <person name="Ma J."/>
        </authorList>
    </citation>
    <scope>NUCLEOTIDE SEQUENCE [LARGE SCALE GENOMIC DNA]</scope>
    <source>
        <strain evidence="3">NBRC 105830</strain>
    </source>
</reference>
<protein>
    <submittedName>
        <fullName evidence="2">Uncharacterized protein</fullName>
    </submittedName>
</protein>
<dbReference type="RefSeq" id="WP_284283683.1">
    <property type="nucleotide sequence ID" value="NZ_BSUJ01000001.1"/>
</dbReference>